<sequence>MFVMTEKDIKEETENQHERYGIIIPTDLLQQYTERWFNRLTFTRCIEKFMDTSRPLKNVTFCSTLSNYIRQLNTETISCIIQTANSDFINKMFVMIEADLDDTSKDRYEYFGIVIPDNLLQQYIERWFECLTTTMDLEKYINKNRLMKNITFCTALRIHMKQLNIEKICSLIQTAKGDFINKMFVITEDDVDDKSEIIYERIKDNTDNRYEYFGCVIPDSLLQKYIERWLNCVEKSDSAMEYMNCTRPLNNVTFRNELRTFLRQLNTEKIWTLIGTKGRDFLNTMFVMNEEDINDNAKHQYECFGIVIPFDLLNLYIERWLDRTIYKYETDKFSVKEAMAVNRPMRNVAFRSALCSYIKRLSAKKSFTAEELIS</sequence>
<protein>
    <submittedName>
        <fullName evidence="1">Uncharacterized protein</fullName>
    </submittedName>
</protein>
<reference evidence="1" key="1">
    <citation type="submission" date="2021-03" db="EMBL/GenBank/DDBJ databases">
        <authorList>
            <person name="Bekaert M."/>
        </authorList>
    </citation>
    <scope>NUCLEOTIDE SEQUENCE</scope>
</reference>
<dbReference type="EMBL" id="CAJPWZ010000697">
    <property type="protein sequence ID" value="CAG2198732.1"/>
    <property type="molecule type" value="Genomic_DNA"/>
</dbReference>
<keyword evidence="2" id="KW-1185">Reference proteome</keyword>
<organism evidence="1 2">
    <name type="scientific">Mytilus edulis</name>
    <name type="common">Blue mussel</name>
    <dbReference type="NCBI Taxonomy" id="6550"/>
    <lineage>
        <taxon>Eukaryota</taxon>
        <taxon>Metazoa</taxon>
        <taxon>Spiralia</taxon>
        <taxon>Lophotrochozoa</taxon>
        <taxon>Mollusca</taxon>
        <taxon>Bivalvia</taxon>
        <taxon>Autobranchia</taxon>
        <taxon>Pteriomorphia</taxon>
        <taxon>Mytilida</taxon>
        <taxon>Mytiloidea</taxon>
        <taxon>Mytilidae</taxon>
        <taxon>Mytilinae</taxon>
        <taxon>Mytilus</taxon>
    </lineage>
</organism>
<evidence type="ECO:0000313" key="2">
    <source>
        <dbReference type="Proteomes" id="UP000683360"/>
    </source>
</evidence>
<dbReference type="AlphaFoldDB" id="A0A8S3R0N9"/>
<evidence type="ECO:0000313" key="1">
    <source>
        <dbReference type="EMBL" id="CAG2198732.1"/>
    </source>
</evidence>
<name>A0A8S3R0N9_MYTED</name>
<dbReference type="OrthoDB" id="6210170at2759"/>
<dbReference type="Proteomes" id="UP000683360">
    <property type="component" value="Unassembled WGS sequence"/>
</dbReference>
<proteinExistence type="predicted"/>
<gene>
    <name evidence="1" type="ORF">MEDL_13473</name>
</gene>
<accession>A0A8S3R0N9</accession>
<comment type="caution">
    <text evidence="1">The sequence shown here is derived from an EMBL/GenBank/DDBJ whole genome shotgun (WGS) entry which is preliminary data.</text>
</comment>